<dbReference type="Proteomes" id="UP001597417">
    <property type="component" value="Unassembled WGS sequence"/>
</dbReference>
<dbReference type="EMBL" id="JBHUKR010000021">
    <property type="protein sequence ID" value="MFD2420924.1"/>
    <property type="molecule type" value="Genomic_DNA"/>
</dbReference>
<accession>A0ABW5G0V4</accession>
<keyword evidence="2" id="KW-1185">Reference proteome</keyword>
<evidence type="ECO:0000313" key="2">
    <source>
        <dbReference type="Proteomes" id="UP001597417"/>
    </source>
</evidence>
<name>A0ABW5G0V4_9PSEU</name>
<proteinExistence type="predicted"/>
<reference evidence="2" key="1">
    <citation type="journal article" date="2019" name="Int. J. Syst. Evol. Microbiol.">
        <title>The Global Catalogue of Microorganisms (GCM) 10K type strain sequencing project: providing services to taxonomists for standard genome sequencing and annotation.</title>
        <authorList>
            <consortium name="The Broad Institute Genomics Platform"/>
            <consortium name="The Broad Institute Genome Sequencing Center for Infectious Disease"/>
            <person name="Wu L."/>
            <person name="Ma J."/>
        </authorList>
    </citation>
    <scope>NUCLEOTIDE SEQUENCE [LARGE SCALE GENOMIC DNA]</scope>
    <source>
        <strain evidence="2">CGMCC 4.7645</strain>
    </source>
</reference>
<gene>
    <name evidence="1" type="ORF">ACFSXZ_31800</name>
</gene>
<comment type="caution">
    <text evidence="1">The sequence shown here is derived from an EMBL/GenBank/DDBJ whole genome shotgun (WGS) entry which is preliminary data.</text>
</comment>
<evidence type="ECO:0000313" key="1">
    <source>
        <dbReference type="EMBL" id="MFD2420924.1"/>
    </source>
</evidence>
<evidence type="ECO:0008006" key="3">
    <source>
        <dbReference type="Google" id="ProtNLM"/>
    </source>
</evidence>
<protein>
    <recommendedName>
        <fullName evidence="3">DUF222 domain-containing protein</fullName>
    </recommendedName>
</protein>
<organism evidence="1 2">
    <name type="scientific">Amycolatopsis pigmentata</name>
    <dbReference type="NCBI Taxonomy" id="450801"/>
    <lineage>
        <taxon>Bacteria</taxon>
        <taxon>Bacillati</taxon>
        <taxon>Actinomycetota</taxon>
        <taxon>Actinomycetes</taxon>
        <taxon>Pseudonocardiales</taxon>
        <taxon>Pseudonocardiaceae</taxon>
        <taxon>Amycolatopsis</taxon>
    </lineage>
</organism>
<sequence length="61" mass="6686">MVADGRVDGRHAALLREMFNLSSPEAQRIVAHAEALCGTVTPTGARIDPRFPWWPTPWATG</sequence>
<dbReference type="RefSeq" id="WP_378269230.1">
    <property type="nucleotide sequence ID" value="NZ_JBHUKR010000021.1"/>
</dbReference>